<keyword evidence="1" id="KW-0472">Membrane</keyword>
<feature type="transmembrane region" description="Helical" evidence="1">
    <location>
        <begin position="70"/>
        <end position="91"/>
    </location>
</feature>
<keyword evidence="3" id="KW-1185">Reference proteome</keyword>
<reference evidence="3" key="1">
    <citation type="submission" date="2016-10" db="EMBL/GenBank/DDBJ databases">
        <authorList>
            <person name="Varghese N."/>
            <person name="Submissions S."/>
        </authorList>
    </citation>
    <scope>NUCLEOTIDE SEQUENCE [LARGE SCALE GENOMIC DNA]</scope>
    <source>
        <strain evidence="3">8N4</strain>
    </source>
</reference>
<sequence>MAKKHGLSLFIKIALFTVVMLIVVKVIPYDSLVEPLIGLLDFQSASKITRFILGEPDLEVWESLRDYCGILINILISVPILSAIITAYNTITRNVDLSGLPKEWAISTLRRYVKIFGFTFLFWVLFRFIPYQSVFPYGETYPTFIIAAIIAFNLLLTIACYGFIKKKITNKRSL</sequence>
<dbReference type="EMBL" id="FOGC01000007">
    <property type="protein sequence ID" value="SEQ83445.1"/>
    <property type="molecule type" value="Genomic_DNA"/>
</dbReference>
<feature type="transmembrane region" description="Helical" evidence="1">
    <location>
        <begin position="112"/>
        <end position="129"/>
    </location>
</feature>
<organism evidence="2 3">
    <name type="scientific">Rosenbergiella nectarea</name>
    <dbReference type="NCBI Taxonomy" id="988801"/>
    <lineage>
        <taxon>Bacteria</taxon>
        <taxon>Pseudomonadati</taxon>
        <taxon>Pseudomonadota</taxon>
        <taxon>Gammaproteobacteria</taxon>
        <taxon>Enterobacterales</taxon>
        <taxon>Erwiniaceae</taxon>
        <taxon>Rosenbergiella</taxon>
    </lineage>
</organism>
<evidence type="ECO:0000313" key="2">
    <source>
        <dbReference type="EMBL" id="SEQ83445.1"/>
    </source>
</evidence>
<dbReference type="STRING" id="988801.SAMN05216522_10778"/>
<dbReference type="OrthoDB" id="6613010at2"/>
<proteinExistence type="predicted"/>
<evidence type="ECO:0000313" key="3">
    <source>
        <dbReference type="Proteomes" id="UP000242515"/>
    </source>
</evidence>
<keyword evidence="1" id="KW-0812">Transmembrane</keyword>
<gene>
    <name evidence="2" type="ORF">SAMN05216522_10778</name>
</gene>
<keyword evidence="1" id="KW-1133">Transmembrane helix</keyword>
<name>A0A1H9JA25_9GAMM</name>
<accession>A0A1H9JA25</accession>
<dbReference type="Proteomes" id="UP000242515">
    <property type="component" value="Unassembled WGS sequence"/>
</dbReference>
<feature type="transmembrane region" description="Helical" evidence="1">
    <location>
        <begin position="7"/>
        <end position="27"/>
    </location>
</feature>
<dbReference type="RefSeq" id="WP_092676169.1">
    <property type="nucleotide sequence ID" value="NZ_FOGC01000007.1"/>
</dbReference>
<dbReference type="AlphaFoldDB" id="A0A1H9JA25"/>
<evidence type="ECO:0000256" key="1">
    <source>
        <dbReference type="SAM" id="Phobius"/>
    </source>
</evidence>
<feature type="transmembrane region" description="Helical" evidence="1">
    <location>
        <begin position="141"/>
        <end position="164"/>
    </location>
</feature>
<protein>
    <submittedName>
        <fullName evidence="2">Uncharacterized protein</fullName>
    </submittedName>
</protein>